<evidence type="ECO:0000313" key="2">
    <source>
        <dbReference type="EMBL" id="RWS31279.1"/>
    </source>
</evidence>
<dbReference type="EMBL" id="NCKV01000216">
    <property type="protein sequence ID" value="RWS31279.1"/>
    <property type="molecule type" value="Genomic_DNA"/>
</dbReference>
<dbReference type="AlphaFoldDB" id="A0A443SUT7"/>
<organism evidence="2 3">
    <name type="scientific">Leptotrombidium deliense</name>
    <dbReference type="NCBI Taxonomy" id="299467"/>
    <lineage>
        <taxon>Eukaryota</taxon>
        <taxon>Metazoa</taxon>
        <taxon>Ecdysozoa</taxon>
        <taxon>Arthropoda</taxon>
        <taxon>Chelicerata</taxon>
        <taxon>Arachnida</taxon>
        <taxon>Acari</taxon>
        <taxon>Acariformes</taxon>
        <taxon>Trombidiformes</taxon>
        <taxon>Prostigmata</taxon>
        <taxon>Anystina</taxon>
        <taxon>Parasitengona</taxon>
        <taxon>Trombiculoidea</taxon>
        <taxon>Trombiculidae</taxon>
        <taxon>Leptotrombidium</taxon>
    </lineage>
</organism>
<name>A0A443SUT7_9ACAR</name>
<reference evidence="2 3" key="1">
    <citation type="journal article" date="2018" name="Gigascience">
        <title>Genomes of trombidid mites reveal novel predicted allergens and laterally-transferred genes associated with secondary metabolism.</title>
        <authorList>
            <person name="Dong X."/>
            <person name="Chaisiri K."/>
            <person name="Xia D."/>
            <person name="Armstrong S.D."/>
            <person name="Fang Y."/>
            <person name="Donnelly M.J."/>
            <person name="Kadowaki T."/>
            <person name="McGarry J.W."/>
            <person name="Darby A.C."/>
            <person name="Makepeace B.L."/>
        </authorList>
    </citation>
    <scope>NUCLEOTIDE SEQUENCE [LARGE SCALE GENOMIC DNA]</scope>
    <source>
        <strain evidence="2">UoL-UT</strain>
    </source>
</reference>
<dbReference type="VEuPathDB" id="VectorBase:LDEU000764"/>
<evidence type="ECO:0000313" key="3">
    <source>
        <dbReference type="Proteomes" id="UP000288716"/>
    </source>
</evidence>
<dbReference type="Proteomes" id="UP000288716">
    <property type="component" value="Unassembled WGS sequence"/>
</dbReference>
<feature type="compositionally biased region" description="Pro residues" evidence="1">
    <location>
        <begin position="245"/>
        <end position="255"/>
    </location>
</feature>
<feature type="compositionally biased region" description="Basic and acidic residues" evidence="1">
    <location>
        <begin position="409"/>
        <end position="447"/>
    </location>
</feature>
<evidence type="ECO:0000256" key="1">
    <source>
        <dbReference type="SAM" id="MobiDB-lite"/>
    </source>
</evidence>
<feature type="compositionally biased region" description="Polar residues" evidence="1">
    <location>
        <begin position="488"/>
        <end position="505"/>
    </location>
</feature>
<feature type="compositionally biased region" description="Polar residues" evidence="1">
    <location>
        <begin position="278"/>
        <end position="287"/>
    </location>
</feature>
<feature type="compositionally biased region" description="Basic and acidic residues" evidence="1">
    <location>
        <begin position="310"/>
        <end position="320"/>
    </location>
</feature>
<feature type="compositionally biased region" description="Basic and acidic residues" evidence="1">
    <location>
        <begin position="470"/>
        <end position="480"/>
    </location>
</feature>
<sequence>MAWAPGKGMKGKEFKDYWDVDLGASYIPFEKINDDVDLDLLEDGGMIDEETIPDCLKELRRKKLKENDDKALDSGNAMIPLSVAAQVTQTFGVPIAAGMVVSSVLPQTQLGVAVPQSLMGNQPVLSTPPPILNNANPLLTSPQILHHNSLLSESTKNDLNNQTPSSSHSLSHLIPPSPLNVGVKNDSSPNQALQMRPSIPPPLHQTLGVTQLFQPPLSVPPPSVITGQRPPPLPWGALLSTPSPQTLPPFRPPNGSPLRTNDKHGSTSTKYDERRSPSRGSTFSSDTLPPRLHSDHDLGAGTSQRLSTHALDRTRDRFREGEDDPFAPSMYELKAMERSGSLRPPLIANAPRTPLLPRGYEDMSQRERFGFDRRYGGREWRSPLGPRGGPPGMIRPFEEGVRGPAPQRDWQRREPWRERGNRNDRYSRGNFGRNRDRERDRDRERLPTRWKSPSVERNSDVSDVNLSAEKLSDDNRSEEVVEKEDDSCSNSEQTVNELTEEPLTT</sequence>
<feature type="region of interest" description="Disordered" evidence="1">
    <location>
        <begin position="374"/>
        <end position="505"/>
    </location>
</feature>
<protein>
    <submittedName>
        <fullName evidence="2">Splicing factor: arginine/serine-rich 15-like isoform X1</fullName>
    </submittedName>
</protein>
<comment type="caution">
    <text evidence="2">The sequence shown here is derived from an EMBL/GenBank/DDBJ whole genome shotgun (WGS) entry which is preliminary data.</text>
</comment>
<keyword evidence="3" id="KW-1185">Reference proteome</keyword>
<feature type="region of interest" description="Disordered" evidence="1">
    <location>
        <begin position="154"/>
        <end position="326"/>
    </location>
</feature>
<dbReference type="STRING" id="299467.A0A443SUT7"/>
<feature type="compositionally biased region" description="Pro residues" evidence="1">
    <location>
        <begin position="217"/>
        <end position="234"/>
    </location>
</feature>
<gene>
    <name evidence="2" type="ORF">B4U80_08812</name>
</gene>
<feature type="compositionally biased region" description="Low complexity" evidence="1">
    <location>
        <begin position="164"/>
        <end position="174"/>
    </location>
</feature>
<feature type="compositionally biased region" description="Polar residues" evidence="1">
    <location>
        <begin position="154"/>
        <end position="163"/>
    </location>
</feature>
<dbReference type="OrthoDB" id="79367at2759"/>
<proteinExistence type="predicted"/>
<accession>A0A443SUT7</accession>
<feature type="compositionally biased region" description="Basic and acidic residues" evidence="1">
    <location>
        <begin position="260"/>
        <end position="276"/>
    </location>
</feature>